<name>A0A8S5KYP4_9VIRU</name>
<dbReference type="GeneID" id="80398191"/>
<accession>A0A8S5KYP4</accession>
<evidence type="ECO:0000313" key="1">
    <source>
        <dbReference type="EMBL" id="DAD50870.1"/>
    </source>
</evidence>
<dbReference type="Proteomes" id="UP000681977">
    <property type="component" value="Segment"/>
</dbReference>
<dbReference type="RefSeq" id="YP_010769235.1">
    <property type="nucleotide sequence ID" value="NC_073915.1"/>
</dbReference>
<dbReference type="EMBL" id="BK013650">
    <property type="protein sequence ID" value="DAD50870.1"/>
    <property type="molecule type" value="Genomic_RNA"/>
</dbReference>
<gene>
    <name evidence="1" type="primary">SRR5466729_1_5</name>
</gene>
<feature type="non-terminal residue" evidence="1">
    <location>
        <position position="46"/>
    </location>
</feature>
<reference evidence="1" key="1">
    <citation type="submission" date="2020-09" db="EMBL/GenBank/DDBJ databases">
        <title>Leviviricetes taxonomy.</title>
        <authorList>
            <person name="Stockdale S.R."/>
            <person name="Callanan J."/>
            <person name="Adriaenssens E.M."/>
            <person name="Kuhn J.H."/>
            <person name="Rumnieks J."/>
            <person name="Shkoporov A."/>
            <person name="Draper L.A."/>
            <person name="Ross P."/>
            <person name="Hill C."/>
        </authorList>
    </citation>
    <scope>NUCLEOTIDE SEQUENCE</scope>
</reference>
<protein>
    <submittedName>
        <fullName evidence="1">Uncharacterized protein</fullName>
    </submittedName>
</protein>
<keyword evidence="2" id="KW-1185">Reference proteome</keyword>
<proteinExistence type="predicted"/>
<sequence length="46" mass="5352">MNYRRLHAKADQLQLVCFPSLPRKGEEVVCLLPQLQTLILNDRETT</sequence>
<evidence type="ECO:0000313" key="2">
    <source>
        <dbReference type="Proteomes" id="UP000681977"/>
    </source>
</evidence>
<organism evidence="1 2">
    <name type="scientific">ssRNA phage SRR5466729_1</name>
    <dbReference type="NCBI Taxonomy" id="2786444"/>
    <lineage>
        <taxon>Viruses</taxon>
        <taxon>Riboviria</taxon>
        <taxon>Orthornavirae</taxon>
        <taxon>Lenarviricota</taxon>
        <taxon>Leviviricetes</taxon>
        <taxon>Norzivirales</taxon>
        <taxon>Fiersviridae</taxon>
        <taxon>Cintrevirus</taxon>
        <taxon>Cintrevirus pelocola</taxon>
    </lineage>
</organism>
<dbReference type="KEGG" id="vg:80398191"/>